<evidence type="ECO:0000313" key="7">
    <source>
        <dbReference type="EMBL" id="WXA92741.1"/>
    </source>
</evidence>
<dbReference type="PANTHER" id="PTHR35008">
    <property type="entry name" value="BLL4482 PROTEIN-RELATED"/>
    <property type="match status" value="1"/>
</dbReference>
<dbReference type="PROSITE" id="PS51257">
    <property type="entry name" value="PROKAR_LIPOPROTEIN"/>
    <property type="match status" value="1"/>
</dbReference>
<dbReference type="Pfam" id="PF00034">
    <property type="entry name" value="Cytochrom_C"/>
    <property type="match status" value="1"/>
</dbReference>
<sequence length="353" mass="38272">MRQSMWLLALAAASLPAFFVGACGDDDTLVRVLDAGTRDSTTADSTADSSSTAGDPVRGRYIVDTLATCGDCHTPRNPDGTFDMSRYLGGNECLVGVNRGDAGPGGPNDPPGCLATPNLTNHETGLKNRSDQEIRDMFQHGRRPTGDALWPVMPYWVFANMSEQDAMAVVAHLRSTQGVDHRSASQWPWNSPPPSPRPPIDMNTVYAPPRDGNPDYDSQVRGRYLAAAMPCIECHTPDQEGVQPPTPDRTRWFAGNRIFRRSDLGLPSNFPEEIHTANLTSDRTGLAGRSMTDIVRAIREGIQPDGGLVCPPMPAGHLAPYSNITDEDANDIARYLLSLPPISNPRPDCQPTP</sequence>
<dbReference type="InterPro" id="IPR036909">
    <property type="entry name" value="Cyt_c-like_dom_sf"/>
</dbReference>
<keyword evidence="3 4" id="KW-0408">Iron</keyword>
<dbReference type="Gene3D" id="1.10.760.10">
    <property type="entry name" value="Cytochrome c-like domain"/>
    <property type="match status" value="2"/>
</dbReference>
<keyword evidence="2 4" id="KW-0479">Metal-binding</keyword>
<reference evidence="7 8" key="1">
    <citation type="submission" date="2021-12" db="EMBL/GenBank/DDBJ databases">
        <title>Discovery of the Pendulisporaceae a myxobacterial family with distinct sporulation behavior and unique specialized metabolism.</title>
        <authorList>
            <person name="Garcia R."/>
            <person name="Popoff A."/>
            <person name="Bader C.D."/>
            <person name="Loehr J."/>
            <person name="Walesch S."/>
            <person name="Walt C."/>
            <person name="Boldt J."/>
            <person name="Bunk B."/>
            <person name="Haeckl F.J.F.P.J."/>
            <person name="Gunesch A.P."/>
            <person name="Birkelbach J."/>
            <person name="Nuebel U."/>
            <person name="Pietschmann T."/>
            <person name="Bach T."/>
            <person name="Mueller R."/>
        </authorList>
    </citation>
    <scope>NUCLEOTIDE SEQUENCE [LARGE SCALE GENOMIC DNA]</scope>
    <source>
        <strain evidence="7 8">MSr12523</strain>
    </source>
</reference>
<feature type="domain" description="Cytochrome c" evidence="6">
    <location>
        <begin position="217"/>
        <end position="340"/>
    </location>
</feature>
<evidence type="ECO:0000256" key="4">
    <source>
        <dbReference type="PROSITE-ProRule" id="PRU00433"/>
    </source>
</evidence>
<dbReference type="Proteomes" id="UP001379533">
    <property type="component" value="Chromosome"/>
</dbReference>
<keyword evidence="8" id="KW-1185">Reference proteome</keyword>
<feature type="domain" description="Cytochrome c" evidence="6">
    <location>
        <begin position="54"/>
        <end position="177"/>
    </location>
</feature>
<dbReference type="PROSITE" id="PS51007">
    <property type="entry name" value="CYTC"/>
    <property type="match status" value="2"/>
</dbReference>
<dbReference type="PANTHER" id="PTHR35008:SF8">
    <property type="entry name" value="ALCOHOL DEHYDROGENASE CYTOCHROME C SUBUNIT"/>
    <property type="match status" value="1"/>
</dbReference>
<dbReference type="RefSeq" id="WP_394843342.1">
    <property type="nucleotide sequence ID" value="NZ_CP089982.1"/>
</dbReference>
<evidence type="ECO:0000256" key="1">
    <source>
        <dbReference type="ARBA" id="ARBA00022617"/>
    </source>
</evidence>
<evidence type="ECO:0000256" key="5">
    <source>
        <dbReference type="SAM" id="SignalP"/>
    </source>
</evidence>
<keyword evidence="1 4" id="KW-0349">Heme</keyword>
<protein>
    <submittedName>
        <fullName evidence="7">Cytochrome c</fullName>
    </submittedName>
</protein>
<evidence type="ECO:0000313" key="8">
    <source>
        <dbReference type="Proteomes" id="UP001379533"/>
    </source>
</evidence>
<gene>
    <name evidence="7" type="ORF">LZC95_40630</name>
</gene>
<accession>A0ABZ2K1Y3</accession>
<evidence type="ECO:0000259" key="6">
    <source>
        <dbReference type="PROSITE" id="PS51007"/>
    </source>
</evidence>
<dbReference type="InterPro" id="IPR051459">
    <property type="entry name" value="Cytochrome_c-type_DH"/>
</dbReference>
<dbReference type="SUPFAM" id="SSF46626">
    <property type="entry name" value="Cytochrome c"/>
    <property type="match status" value="2"/>
</dbReference>
<feature type="signal peptide" evidence="5">
    <location>
        <begin position="1"/>
        <end position="22"/>
    </location>
</feature>
<proteinExistence type="predicted"/>
<organism evidence="7 8">
    <name type="scientific">Pendulispora brunnea</name>
    <dbReference type="NCBI Taxonomy" id="2905690"/>
    <lineage>
        <taxon>Bacteria</taxon>
        <taxon>Pseudomonadati</taxon>
        <taxon>Myxococcota</taxon>
        <taxon>Myxococcia</taxon>
        <taxon>Myxococcales</taxon>
        <taxon>Sorangiineae</taxon>
        <taxon>Pendulisporaceae</taxon>
        <taxon>Pendulispora</taxon>
    </lineage>
</organism>
<evidence type="ECO:0000256" key="2">
    <source>
        <dbReference type="ARBA" id="ARBA00022723"/>
    </source>
</evidence>
<evidence type="ECO:0000256" key="3">
    <source>
        <dbReference type="ARBA" id="ARBA00023004"/>
    </source>
</evidence>
<name>A0ABZ2K1Y3_9BACT</name>
<keyword evidence="5" id="KW-0732">Signal</keyword>
<dbReference type="EMBL" id="CP089982">
    <property type="protein sequence ID" value="WXA92741.1"/>
    <property type="molecule type" value="Genomic_DNA"/>
</dbReference>
<feature type="chain" id="PRO_5047078576" evidence="5">
    <location>
        <begin position="23"/>
        <end position="353"/>
    </location>
</feature>
<dbReference type="InterPro" id="IPR009056">
    <property type="entry name" value="Cyt_c-like_dom"/>
</dbReference>